<accession>A0A388TFP7</accession>
<feature type="domain" description="Radical SAM core" evidence="5">
    <location>
        <begin position="32"/>
        <end position="244"/>
    </location>
</feature>
<evidence type="ECO:0000259" key="5">
    <source>
        <dbReference type="PROSITE" id="PS51918"/>
    </source>
</evidence>
<dbReference type="SFLD" id="SFLDS00029">
    <property type="entry name" value="Radical_SAM"/>
    <property type="match status" value="1"/>
</dbReference>
<dbReference type="PROSITE" id="PS51918">
    <property type="entry name" value="RADICAL_SAM"/>
    <property type="match status" value="1"/>
</dbReference>
<proteinExistence type="predicted"/>
<dbReference type="PANTHER" id="PTHR11228">
    <property type="entry name" value="RADICAL SAM DOMAIN PROTEIN"/>
    <property type="match status" value="1"/>
</dbReference>
<keyword evidence="2" id="KW-0479">Metal-binding</keyword>
<organism evidence="6 7">
    <name type="scientific">Candidatus Termititenax persephonae</name>
    <dbReference type="NCBI Taxonomy" id="2218525"/>
    <lineage>
        <taxon>Bacteria</taxon>
        <taxon>Bacillati</taxon>
        <taxon>Candidatus Margulisiibacteriota</taxon>
        <taxon>Candidatus Termititenacia</taxon>
        <taxon>Candidatus Termititenacales</taxon>
        <taxon>Candidatus Termititenacaceae</taxon>
        <taxon>Candidatus Termititenax</taxon>
    </lineage>
</organism>
<evidence type="ECO:0000256" key="1">
    <source>
        <dbReference type="ARBA" id="ARBA00022691"/>
    </source>
</evidence>
<dbReference type="InterPro" id="IPR058240">
    <property type="entry name" value="rSAM_sf"/>
</dbReference>
<sequence length="398" mass="45492">MPDKQQATDTAFETQLNTLENSHLREARQALAKFNNIWSIVLLVTDECNARCEICLRYRETEPTLQFSEMREIIDIFKRFDVKRVSFTGGEPLLNPFLPELLRYAHEQGLLTSLSTNGTKVTREFIDAVSGSLTEIIIPFNGSTAEVFSEIVPYGNAKHLNNLKTLFKYIIENSAISLKAMTVVARQNLADLSNIGHTLSVLGVKVWKIDEWYEVQENAHVAWKYKLTKAEFDAALTNLNHAFPELKIIYNSVEKRENNAVFLISSSGLVVQNNQHINHSIDRIFDRPSNYLSNPKYYSNVPIANYAVDAPEQNNLNAKYLRQFYAVQKNCWAMCPLPDRPKFLHHILIMGLILWFHNICAPRFTKIFNNIIIRESGTIIMKSLPTCTQSACTRWAGT</sequence>
<protein>
    <submittedName>
        <fullName evidence="6">Radical SAM protein</fullName>
    </submittedName>
</protein>
<evidence type="ECO:0000256" key="4">
    <source>
        <dbReference type="ARBA" id="ARBA00023014"/>
    </source>
</evidence>
<dbReference type="GO" id="GO:0046872">
    <property type="term" value="F:metal ion binding"/>
    <property type="evidence" value="ECO:0007669"/>
    <property type="project" value="UniProtKB-KW"/>
</dbReference>
<dbReference type="InterPro" id="IPR050377">
    <property type="entry name" value="Radical_SAM_PqqE_MftC-like"/>
</dbReference>
<dbReference type="CDD" id="cd01335">
    <property type="entry name" value="Radical_SAM"/>
    <property type="match status" value="1"/>
</dbReference>
<dbReference type="Pfam" id="PF04055">
    <property type="entry name" value="Radical_SAM"/>
    <property type="match status" value="1"/>
</dbReference>
<dbReference type="InterPro" id="IPR013785">
    <property type="entry name" value="Aldolase_TIM"/>
</dbReference>
<dbReference type="EMBL" id="BGZO01000009">
    <property type="protein sequence ID" value="GBR75873.1"/>
    <property type="molecule type" value="Genomic_DNA"/>
</dbReference>
<dbReference type="Gene3D" id="3.20.20.70">
    <property type="entry name" value="Aldolase class I"/>
    <property type="match status" value="1"/>
</dbReference>
<dbReference type="GO" id="GO:0051536">
    <property type="term" value="F:iron-sulfur cluster binding"/>
    <property type="evidence" value="ECO:0007669"/>
    <property type="project" value="UniProtKB-KW"/>
</dbReference>
<keyword evidence="4" id="KW-0411">Iron-sulfur</keyword>
<dbReference type="GO" id="GO:0003824">
    <property type="term" value="F:catalytic activity"/>
    <property type="evidence" value="ECO:0007669"/>
    <property type="project" value="InterPro"/>
</dbReference>
<evidence type="ECO:0000313" key="7">
    <source>
        <dbReference type="Proteomes" id="UP000275925"/>
    </source>
</evidence>
<dbReference type="SFLD" id="SFLDG01067">
    <property type="entry name" value="SPASM/twitch_domain_containing"/>
    <property type="match status" value="1"/>
</dbReference>
<dbReference type="InterPro" id="IPR007197">
    <property type="entry name" value="rSAM"/>
</dbReference>
<comment type="caution">
    <text evidence="6">The sequence shown here is derived from an EMBL/GenBank/DDBJ whole genome shotgun (WGS) entry which is preliminary data.</text>
</comment>
<keyword evidence="7" id="KW-1185">Reference proteome</keyword>
<dbReference type="PANTHER" id="PTHR11228:SF34">
    <property type="entry name" value="TUNGSTEN-CONTAINING ALDEHYDE FERREDOXIN OXIDOREDUCTASE COFACTOR MODIFYING PROTEIN"/>
    <property type="match status" value="1"/>
</dbReference>
<gene>
    <name evidence="6" type="ORF">NO2_0504</name>
</gene>
<keyword evidence="1" id="KW-0949">S-adenosyl-L-methionine</keyword>
<evidence type="ECO:0000256" key="2">
    <source>
        <dbReference type="ARBA" id="ARBA00022723"/>
    </source>
</evidence>
<evidence type="ECO:0000313" key="6">
    <source>
        <dbReference type="EMBL" id="GBR75873.1"/>
    </source>
</evidence>
<evidence type="ECO:0000256" key="3">
    <source>
        <dbReference type="ARBA" id="ARBA00023004"/>
    </source>
</evidence>
<dbReference type="Proteomes" id="UP000275925">
    <property type="component" value="Unassembled WGS sequence"/>
</dbReference>
<keyword evidence="3" id="KW-0408">Iron</keyword>
<reference evidence="6 7" key="1">
    <citation type="journal article" date="2019" name="ISME J.">
        <title>Genome analyses of uncultured TG2/ZB3 bacteria in 'Margulisbacteria' specifically attached to ectosymbiotic spirochetes of protists in the termite gut.</title>
        <authorList>
            <person name="Utami Y.D."/>
            <person name="Kuwahara H."/>
            <person name="Igai K."/>
            <person name="Murakami T."/>
            <person name="Sugaya K."/>
            <person name="Morikawa T."/>
            <person name="Nagura Y."/>
            <person name="Yuki M."/>
            <person name="Deevong P."/>
            <person name="Inoue T."/>
            <person name="Kihara K."/>
            <person name="Lo N."/>
            <person name="Yamada A."/>
            <person name="Ohkuma M."/>
            <person name="Hongoh Y."/>
        </authorList>
    </citation>
    <scope>NUCLEOTIDE SEQUENCE [LARGE SCALE GENOMIC DNA]</scope>
    <source>
        <strain evidence="6">NkOx7-02</strain>
    </source>
</reference>
<dbReference type="AlphaFoldDB" id="A0A388TFP7"/>
<name>A0A388TFP7_9BACT</name>
<dbReference type="SUPFAM" id="SSF102114">
    <property type="entry name" value="Radical SAM enzymes"/>
    <property type="match status" value="1"/>
</dbReference>